<evidence type="ECO:0000259" key="4">
    <source>
        <dbReference type="PROSITE" id="PS50943"/>
    </source>
</evidence>
<name>A0A087M6Z2_9HYPH</name>
<dbReference type="GO" id="GO:0003677">
    <property type="term" value="F:DNA binding"/>
    <property type="evidence" value="ECO:0007669"/>
    <property type="project" value="UniProtKB-KW"/>
</dbReference>
<dbReference type="AlphaFoldDB" id="A0A087M6Z2"/>
<dbReference type="SMART" id="SM00530">
    <property type="entry name" value="HTH_XRE"/>
    <property type="match status" value="1"/>
</dbReference>
<keyword evidence="1" id="KW-0805">Transcription regulation</keyword>
<dbReference type="SUPFAM" id="SSF47413">
    <property type="entry name" value="lambda repressor-like DNA-binding domains"/>
    <property type="match status" value="1"/>
</dbReference>
<dbReference type="InterPro" id="IPR010982">
    <property type="entry name" value="Lambda_DNA-bd_dom_sf"/>
</dbReference>
<sequence>MDSRELVAWNMRRLRVERKLSQEKLAELAAVDRTYVSRLERMMENPSIGILDKVATALSVSIAELFVPPAQDEARPKPLKAGRRPSSAS</sequence>
<dbReference type="EMBL" id="JQGC01000001">
    <property type="protein sequence ID" value="KFL32645.1"/>
    <property type="molecule type" value="Genomic_DNA"/>
</dbReference>
<dbReference type="RefSeq" id="WP_035077576.1">
    <property type="nucleotide sequence ID" value="NZ_JQGC01000001.1"/>
</dbReference>
<dbReference type="GO" id="GO:0005829">
    <property type="term" value="C:cytosol"/>
    <property type="evidence" value="ECO:0007669"/>
    <property type="project" value="TreeGrafter"/>
</dbReference>
<feature type="domain" description="HTH cro/C1-type" evidence="4">
    <location>
        <begin position="11"/>
        <end position="65"/>
    </location>
</feature>
<dbReference type="InterPro" id="IPR050807">
    <property type="entry name" value="TransReg_Diox_bact_type"/>
</dbReference>
<evidence type="ECO:0000256" key="1">
    <source>
        <dbReference type="ARBA" id="ARBA00023015"/>
    </source>
</evidence>
<accession>A0A087M6Z2</accession>
<organism evidence="5 6">
    <name type="scientific">Devosia riboflavina</name>
    <dbReference type="NCBI Taxonomy" id="46914"/>
    <lineage>
        <taxon>Bacteria</taxon>
        <taxon>Pseudomonadati</taxon>
        <taxon>Pseudomonadota</taxon>
        <taxon>Alphaproteobacteria</taxon>
        <taxon>Hyphomicrobiales</taxon>
        <taxon>Devosiaceae</taxon>
        <taxon>Devosia</taxon>
    </lineage>
</organism>
<comment type="caution">
    <text evidence="5">The sequence shown here is derived from an EMBL/GenBank/DDBJ whole genome shotgun (WGS) entry which is preliminary data.</text>
</comment>
<dbReference type="PANTHER" id="PTHR46797">
    <property type="entry name" value="HTH-TYPE TRANSCRIPTIONAL REGULATOR"/>
    <property type="match status" value="1"/>
</dbReference>
<dbReference type="GO" id="GO:0003700">
    <property type="term" value="F:DNA-binding transcription factor activity"/>
    <property type="evidence" value="ECO:0007669"/>
    <property type="project" value="TreeGrafter"/>
</dbReference>
<evidence type="ECO:0000256" key="2">
    <source>
        <dbReference type="ARBA" id="ARBA00023125"/>
    </source>
</evidence>
<dbReference type="CDD" id="cd00093">
    <property type="entry name" value="HTH_XRE"/>
    <property type="match status" value="1"/>
</dbReference>
<keyword evidence="6" id="KW-1185">Reference proteome</keyword>
<keyword evidence="2" id="KW-0238">DNA-binding</keyword>
<dbReference type="InterPro" id="IPR001387">
    <property type="entry name" value="Cro/C1-type_HTH"/>
</dbReference>
<dbReference type="Proteomes" id="UP000028981">
    <property type="component" value="Unassembled WGS sequence"/>
</dbReference>
<proteinExistence type="predicted"/>
<dbReference type="PROSITE" id="PS50943">
    <property type="entry name" value="HTH_CROC1"/>
    <property type="match status" value="1"/>
</dbReference>
<dbReference type="PANTHER" id="PTHR46797:SF23">
    <property type="entry name" value="HTH-TYPE TRANSCRIPTIONAL REGULATOR SUTR"/>
    <property type="match status" value="1"/>
</dbReference>
<reference evidence="5 6" key="1">
    <citation type="submission" date="2014-08" db="EMBL/GenBank/DDBJ databases">
        <authorList>
            <person name="Hassan Y.I."/>
            <person name="Lepp D."/>
            <person name="Zhou T."/>
        </authorList>
    </citation>
    <scope>NUCLEOTIDE SEQUENCE [LARGE SCALE GENOMIC DNA]</scope>
    <source>
        <strain evidence="5 6">IFO13584</strain>
    </source>
</reference>
<gene>
    <name evidence="5" type="ORF">JP75_00335</name>
</gene>
<keyword evidence="3" id="KW-0804">Transcription</keyword>
<protein>
    <submittedName>
        <fullName evidence="5">XRE family transcriptional regulator</fullName>
    </submittedName>
</protein>
<dbReference type="Gene3D" id="1.10.260.40">
    <property type="entry name" value="lambda repressor-like DNA-binding domains"/>
    <property type="match status" value="1"/>
</dbReference>
<evidence type="ECO:0000313" key="5">
    <source>
        <dbReference type="EMBL" id="KFL32645.1"/>
    </source>
</evidence>
<dbReference type="STRING" id="46914.JP75_00335"/>
<dbReference type="OrthoDB" id="9815697at2"/>
<evidence type="ECO:0000313" key="6">
    <source>
        <dbReference type="Proteomes" id="UP000028981"/>
    </source>
</evidence>
<evidence type="ECO:0000256" key="3">
    <source>
        <dbReference type="ARBA" id="ARBA00023163"/>
    </source>
</evidence>
<dbReference type="Pfam" id="PF01381">
    <property type="entry name" value="HTH_3"/>
    <property type="match status" value="1"/>
</dbReference>